<protein>
    <submittedName>
        <fullName evidence="1">Uncharacterized protein</fullName>
    </submittedName>
</protein>
<reference evidence="1 2" key="1">
    <citation type="submission" date="2024-05" db="EMBL/GenBank/DDBJ databases">
        <title>Genome sequencing and assembly of Indian major carp, Cirrhinus mrigala (Hamilton, 1822).</title>
        <authorList>
            <person name="Mohindra V."/>
            <person name="Chowdhury L.M."/>
            <person name="Lal K."/>
            <person name="Jena J.K."/>
        </authorList>
    </citation>
    <scope>NUCLEOTIDE SEQUENCE [LARGE SCALE GENOMIC DNA]</scope>
    <source>
        <strain evidence="1">CM1030</strain>
        <tissue evidence="1">Blood</tissue>
    </source>
</reference>
<feature type="non-terminal residue" evidence="1">
    <location>
        <position position="54"/>
    </location>
</feature>
<dbReference type="Proteomes" id="UP001529510">
    <property type="component" value="Unassembled WGS sequence"/>
</dbReference>
<keyword evidence="2" id="KW-1185">Reference proteome</keyword>
<dbReference type="AlphaFoldDB" id="A0ABD0NJ90"/>
<evidence type="ECO:0000313" key="2">
    <source>
        <dbReference type="Proteomes" id="UP001529510"/>
    </source>
</evidence>
<accession>A0ABD0NJ90</accession>
<comment type="caution">
    <text evidence="1">The sequence shown here is derived from an EMBL/GenBank/DDBJ whole genome shotgun (WGS) entry which is preliminary data.</text>
</comment>
<proteinExistence type="predicted"/>
<evidence type="ECO:0000313" key="1">
    <source>
        <dbReference type="EMBL" id="KAL0162035.1"/>
    </source>
</evidence>
<organism evidence="1 2">
    <name type="scientific">Cirrhinus mrigala</name>
    <name type="common">Mrigala</name>
    <dbReference type="NCBI Taxonomy" id="683832"/>
    <lineage>
        <taxon>Eukaryota</taxon>
        <taxon>Metazoa</taxon>
        <taxon>Chordata</taxon>
        <taxon>Craniata</taxon>
        <taxon>Vertebrata</taxon>
        <taxon>Euteleostomi</taxon>
        <taxon>Actinopterygii</taxon>
        <taxon>Neopterygii</taxon>
        <taxon>Teleostei</taxon>
        <taxon>Ostariophysi</taxon>
        <taxon>Cypriniformes</taxon>
        <taxon>Cyprinidae</taxon>
        <taxon>Labeoninae</taxon>
        <taxon>Labeonini</taxon>
        <taxon>Cirrhinus</taxon>
    </lineage>
</organism>
<feature type="non-terminal residue" evidence="1">
    <location>
        <position position="1"/>
    </location>
</feature>
<sequence>PMLMITEYCCHGDLLNFLRQRAETFVNNVLGIQSFPEVSNLYKNVPVQKNHSTG</sequence>
<dbReference type="EMBL" id="JAMKFB020000021">
    <property type="protein sequence ID" value="KAL0162035.1"/>
    <property type="molecule type" value="Genomic_DNA"/>
</dbReference>
<gene>
    <name evidence="1" type="ORF">M9458_041431</name>
</gene>
<name>A0ABD0NJ90_CIRMR</name>